<evidence type="ECO:0000259" key="6">
    <source>
        <dbReference type="PROSITE" id="PS51085"/>
    </source>
</evidence>
<dbReference type="Pfam" id="PF00111">
    <property type="entry name" value="Fer2"/>
    <property type="match status" value="1"/>
</dbReference>
<dbReference type="SUPFAM" id="SSF54292">
    <property type="entry name" value="2Fe-2S ferredoxin-like"/>
    <property type="match status" value="1"/>
</dbReference>
<name>A0ABT1NCI8_9FIRM</name>
<dbReference type="PANTHER" id="PTHR44379">
    <property type="entry name" value="OXIDOREDUCTASE WITH IRON-SULFUR SUBUNIT"/>
    <property type="match status" value="1"/>
</dbReference>
<sequence length="160" mass="16849">MDNKYKVSFTVNGEKHEKYIEAGESLAGVIRDKLGITGTKVACDRGDCGACTVIMNGKAVKSCMVPALRADGAEITTIEGLGKGKIHPLQEEFVDIAAVQCGYCTPGLIMAAKALLDENSNPTEAEVKEAIAGNICRCTGYVKPVKAILNAAKRLNGGCK</sequence>
<proteinExistence type="predicted"/>
<evidence type="ECO:0000256" key="1">
    <source>
        <dbReference type="ARBA" id="ARBA00022714"/>
    </source>
</evidence>
<dbReference type="InterPro" id="IPR051452">
    <property type="entry name" value="Diverse_Oxidoreductases"/>
</dbReference>
<keyword evidence="5" id="KW-0411">Iron-sulfur</keyword>
<keyword evidence="3" id="KW-0560">Oxidoreductase</keyword>
<reference evidence="7 8" key="1">
    <citation type="submission" date="2021-10" db="EMBL/GenBank/DDBJ databases">
        <title>Lutispora strain m25 sp. nov., a thermophilic, non-spore-forming bacterium isolated from a lab-scale methanogenic bioreactor digesting anaerobic sludge.</title>
        <authorList>
            <person name="El Houari A."/>
            <person name="Mcdonald J."/>
        </authorList>
    </citation>
    <scope>NUCLEOTIDE SEQUENCE [LARGE SCALE GENOMIC DNA]</scope>
    <source>
        <strain evidence="8">m25</strain>
    </source>
</reference>
<evidence type="ECO:0000313" key="8">
    <source>
        <dbReference type="Proteomes" id="UP001651880"/>
    </source>
</evidence>
<dbReference type="InterPro" id="IPR001041">
    <property type="entry name" value="2Fe-2S_ferredoxin-type"/>
</dbReference>
<dbReference type="InterPro" id="IPR006058">
    <property type="entry name" value="2Fe2S_fd_BS"/>
</dbReference>
<organism evidence="7 8">
    <name type="scientific">Lutispora saccharofermentans</name>
    <dbReference type="NCBI Taxonomy" id="3024236"/>
    <lineage>
        <taxon>Bacteria</taxon>
        <taxon>Bacillati</taxon>
        <taxon>Bacillota</taxon>
        <taxon>Clostridia</taxon>
        <taxon>Lutisporales</taxon>
        <taxon>Lutisporaceae</taxon>
        <taxon>Lutispora</taxon>
    </lineage>
</organism>
<protein>
    <submittedName>
        <fullName evidence="7">(2Fe-2S)-binding protein</fullName>
    </submittedName>
</protein>
<dbReference type="PROSITE" id="PS51085">
    <property type="entry name" value="2FE2S_FER_2"/>
    <property type="match status" value="1"/>
</dbReference>
<dbReference type="Proteomes" id="UP001651880">
    <property type="component" value="Unassembled WGS sequence"/>
</dbReference>
<dbReference type="Pfam" id="PF01799">
    <property type="entry name" value="Fer2_2"/>
    <property type="match status" value="1"/>
</dbReference>
<dbReference type="InterPro" id="IPR012675">
    <property type="entry name" value="Beta-grasp_dom_sf"/>
</dbReference>
<evidence type="ECO:0000256" key="2">
    <source>
        <dbReference type="ARBA" id="ARBA00022723"/>
    </source>
</evidence>
<dbReference type="PANTHER" id="PTHR44379:SF5">
    <property type="entry name" value="OXIDOREDUCTASE WITH IRON-SULFUR SUBUNIT"/>
    <property type="match status" value="1"/>
</dbReference>
<keyword evidence="8" id="KW-1185">Reference proteome</keyword>
<dbReference type="InterPro" id="IPR036884">
    <property type="entry name" value="2Fe-2S-bd_dom_sf"/>
</dbReference>
<feature type="domain" description="2Fe-2S ferredoxin-type" evidence="6">
    <location>
        <begin position="5"/>
        <end position="81"/>
    </location>
</feature>
<dbReference type="PROSITE" id="PS00197">
    <property type="entry name" value="2FE2S_FER_1"/>
    <property type="match status" value="1"/>
</dbReference>
<dbReference type="CDD" id="cd00207">
    <property type="entry name" value="fer2"/>
    <property type="match status" value="1"/>
</dbReference>
<keyword evidence="1" id="KW-0001">2Fe-2S</keyword>
<dbReference type="RefSeq" id="WP_255226366.1">
    <property type="nucleotide sequence ID" value="NZ_JAJEKE010000002.1"/>
</dbReference>
<dbReference type="InterPro" id="IPR002888">
    <property type="entry name" value="2Fe-2S-bd"/>
</dbReference>
<keyword evidence="2" id="KW-0479">Metal-binding</keyword>
<evidence type="ECO:0000313" key="7">
    <source>
        <dbReference type="EMBL" id="MCQ1528851.1"/>
    </source>
</evidence>
<evidence type="ECO:0000256" key="3">
    <source>
        <dbReference type="ARBA" id="ARBA00023002"/>
    </source>
</evidence>
<comment type="caution">
    <text evidence="7">The sequence shown here is derived from an EMBL/GenBank/DDBJ whole genome shotgun (WGS) entry which is preliminary data.</text>
</comment>
<gene>
    <name evidence="7" type="ORF">LJD61_04735</name>
</gene>
<evidence type="ECO:0000256" key="4">
    <source>
        <dbReference type="ARBA" id="ARBA00023004"/>
    </source>
</evidence>
<dbReference type="Gene3D" id="3.10.20.30">
    <property type="match status" value="1"/>
</dbReference>
<dbReference type="InterPro" id="IPR036010">
    <property type="entry name" value="2Fe-2S_ferredoxin-like_sf"/>
</dbReference>
<accession>A0ABT1NCI8</accession>
<dbReference type="SUPFAM" id="SSF47741">
    <property type="entry name" value="CO dehydrogenase ISP C-domain like"/>
    <property type="match status" value="1"/>
</dbReference>
<dbReference type="Gene3D" id="1.10.150.120">
    <property type="entry name" value="[2Fe-2S]-binding domain"/>
    <property type="match status" value="1"/>
</dbReference>
<dbReference type="EMBL" id="JAJEKE010000002">
    <property type="protein sequence ID" value="MCQ1528851.1"/>
    <property type="molecule type" value="Genomic_DNA"/>
</dbReference>
<keyword evidence="4" id="KW-0408">Iron</keyword>
<evidence type="ECO:0000256" key="5">
    <source>
        <dbReference type="ARBA" id="ARBA00023014"/>
    </source>
</evidence>